<evidence type="ECO:0000313" key="1">
    <source>
        <dbReference type="EMBL" id="KAL3397795.1"/>
    </source>
</evidence>
<sequence>MEGRHRQRRQTVERTYEHLAKGALKKGKDCGAIRAKEGFVKSAGKYVLGGKQSRELGHRSINSSYRRVDPSQPPPLLRVNYVANSKAQQQQLSHTYVCRSVQLSGPQPYINSFLPYVDLFCWLCR</sequence>
<comment type="caution">
    <text evidence="1">The sequence shown here is derived from an EMBL/GenBank/DDBJ whole genome shotgun (WGS) entry which is preliminary data.</text>
</comment>
<dbReference type="EMBL" id="JBJJXI010000061">
    <property type="protein sequence ID" value="KAL3397795.1"/>
    <property type="molecule type" value="Genomic_DNA"/>
</dbReference>
<organism evidence="1 2">
    <name type="scientific">Trichogramma kaykai</name>
    <dbReference type="NCBI Taxonomy" id="54128"/>
    <lineage>
        <taxon>Eukaryota</taxon>
        <taxon>Metazoa</taxon>
        <taxon>Ecdysozoa</taxon>
        <taxon>Arthropoda</taxon>
        <taxon>Hexapoda</taxon>
        <taxon>Insecta</taxon>
        <taxon>Pterygota</taxon>
        <taxon>Neoptera</taxon>
        <taxon>Endopterygota</taxon>
        <taxon>Hymenoptera</taxon>
        <taxon>Apocrita</taxon>
        <taxon>Proctotrupomorpha</taxon>
        <taxon>Chalcidoidea</taxon>
        <taxon>Trichogrammatidae</taxon>
        <taxon>Trichogramma</taxon>
    </lineage>
</organism>
<evidence type="ECO:0000313" key="2">
    <source>
        <dbReference type="Proteomes" id="UP001627154"/>
    </source>
</evidence>
<keyword evidence="2" id="KW-1185">Reference proteome</keyword>
<protein>
    <submittedName>
        <fullName evidence="1">Uncharacterized protein</fullName>
    </submittedName>
</protein>
<accession>A0ABD2WXT0</accession>
<dbReference type="AlphaFoldDB" id="A0ABD2WXT0"/>
<reference evidence="1 2" key="1">
    <citation type="journal article" date="2024" name="bioRxiv">
        <title>A reference genome for Trichogramma kaykai: A tiny desert-dwelling parasitoid wasp with competing sex-ratio distorters.</title>
        <authorList>
            <person name="Culotta J."/>
            <person name="Lindsey A.R."/>
        </authorList>
    </citation>
    <scope>NUCLEOTIDE SEQUENCE [LARGE SCALE GENOMIC DNA]</scope>
    <source>
        <strain evidence="1 2">KSX58</strain>
    </source>
</reference>
<name>A0ABD2WXT0_9HYME</name>
<dbReference type="Proteomes" id="UP001627154">
    <property type="component" value="Unassembled WGS sequence"/>
</dbReference>
<gene>
    <name evidence="1" type="ORF">TKK_008540</name>
</gene>
<proteinExistence type="predicted"/>